<reference evidence="11" key="1">
    <citation type="submission" date="2016-04" db="EMBL/GenBank/DDBJ databases">
        <title>Draft genome sequence of Paludibacter jiangxiensis strain NM7.</title>
        <authorList>
            <person name="Qiu Y."/>
            <person name="Matsuura N."/>
            <person name="Ohashi A."/>
            <person name="Tourlousse M.D."/>
            <person name="Sekiguchi Y."/>
        </authorList>
    </citation>
    <scope>NUCLEOTIDE SEQUENCE [LARGE SCALE GENOMIC DNA]</scope>
    <source>
        <strain evidence="11">NM7</strain>
    </source>
</reference>
<comment type="catalytic activity">
    <reaction evidence="8">
        <text>4 Fe(2+) + O2 + 6 H2O = 4 iron(III) oxide-hydroxide + 12 H(+)</text>
        <dbReference type="Rhea" id="RHEA:11972"/>
        <dbReference type="ChEBI" id="CHEBI:15377"/>
        <dbReference type="ChEBI" id="CHEBI:15378"/>
        <dbReference type="ChEBI" id="CHEBI:15379"/>
        <dbReference type="ChEBI" id="CHEBI:29033"/>
        <dbReference type="ChEBI" id="CHEBI:78619"/>
        <dbReference type="EC" id="1.16.3.2"/>
    </reaction>
</comment>
<dbReference type="CDD" id="cd01055">
    <property type="entry name" value="Nonheme_Ferritin"/>
    <property type="match status" value="1"/>
</dbReference>
<evidence type="ECO:0000256" key="7">
    <source>
        <dbReference type="PIRSR" id="PIRSR601519-1"/>
    </source>
</evidence>
<dbReference type="Proteomes" id="UP000076586">
    <property type="component" value="Unassembled WGS sequence"/>
</dbReference>
<reference evidence="11" key="2">
    <citation type="journal article" date="2017" name="Genome Announc.">
        <title>Draft genome sequence of Paludibacter jiangxiensis NM7(T), a propionate-producing fermentative bacterium.</title>
        <authorList>
            <person name="Qiu Y.-L."/>
            <person name="Tourlousse D.M."/>
            <person name="Matsuura N."/>
            <person name="Ohashi A."/>
            <person name="Sekiguchi Y."/>
        </authorList>
    </citation>
    <scope>NUCLEOTIDE SEQUENCE [LARGE SCALE GENOMIC DNA]</scope>
    <source>
        <strain evidence="11">NM7</strain>
    </source>
</reference>
<dbReference type="InterPro" id="IPR008331">
    <property type="entry name" value="Ferritin_DPS_dom"/>
</dbReference>
<accession>A0A161LDR7</accession>
<evidence type="ECO:0000313" key="10">
    <source>
        <dbReference type="EMBL" id="GAT62177.1"/>
    </source>
</evidence>
<protein>
    <recommendedName>
        <fullName evidence="8">Ferritin</fullName>
        <ecNumber evidence="8">1.16.3.2</ecNumber>
    </recommendedName>
</protein>
<dbReference type="InterPro" id="IPR012347">
    <property type="entry name" value="Ferritin-like"/>
</dbReference>
<dbReference type="STRING" id="681398.PJIAN_1769"/>
<keyword evidence="11" id="KW-1185">Reference proteome</keyword>
<dbReference type="GO" id="GO:0008198">
    <property type="term" value="F:ferrous iron binding"/>
    <property type="evidence" value="ECO:0007669"/>
    <property type="project" value="TreeGrafter"/>
</dbReference>
<evidence type="ECO:0000256" key="1">
    <source>
        <dbReference type="ARBA" id="ARBA00006950"/>
    </source>
</evidence>
<dbReference type="InterPro" id="IPR009078">
    <property type="entry name" value="Ferritin-like_SF"/>
</dbReference>
<keyword evidence="2 8" id="KW-0409">Iron storage</keyword>
<feature type="domain" description="Ferritin-like diiron" evidence="9">
    <location>
        <begin position="1"/>
        <end position="145"/>
    </location>
</feature>
<dbReference type="GO" id="GO:0042802">
    <property type="term" value="F:identical protein binding"/>
    <property type="evidence" value="ECO:0007669"/>
    <property type="project" value="UniProtKB-ARBA"/>
</dbReference>
<evidence type="ECO:0000256" key="6">
    <source>
        <dbReference type="ARBA" id="ARBA00054546"/>
    </source>
</evidence>
<dbReference type="SUPFAM" id="SSF47240">
    <property type="entry name" value="Ferritin-like"/>
    <property type="match status" value="1"/>
</dbReference>
<sequence length="173" mass="19793">MLSKLLEKEINDQINYEFWSAQLYLSMSAHFSDLGLPGFAHWMYIQYQEETTHAIKFFNYVIERGGKAEVQPIKAVPTNWDSVLGVFEETMEHEQKVTARINHLADTAVAEKDHATQSMLRWFIDEQVEEEANVKAIVDTLKLVKDNGYAIYSLDKELAARVFVDSTQTGSNA</sequence>
<dbReference type="GO" id="GO:0006826">
    <property type="term" value="P:iron ion transport"/>
    <property type="evidence" value="ECO:0007669"/>
    <property type="project" value="InterPro"/>
</dbReference>
<comment type="caution">
    <text evidence="10">The sequence shown here is derived from an EMBL/GenBank/DDBJ whole genome shotgun (WGS) entry which is preliminary data.</text>
</comment>
<feature type="binding site" evidence="7">
    <location>
        <position position="17"/>
    </location>
    <ligand>
        <name>Fe cation</name>
        <dbReference type="ChEBI" id="CHEBI:24875"/>
        <label>1</label>
    </ligand>
</feature>
<dbReference type="OrthoDB" id="9801481at2"/>
<dbReference type="Pfam" id="PF00210">
    <property type="entry name" value="Ferritin"/>
    <property type="match status" value="1"/>
</dbReference>
<feature type="binding site" evidence="7">
    <location>
        <position position="94"/>
    </location>
    <ligand>
        <name>Fe cation</name>
        <dbReference type="ChEBI" id="CHEBI:24875"/>
        <label>1</label>
    </ligand>
</feature>
<dbReference type="InterPro" id="IPR001519">
    <property type="entry name" value="Ferritin"/>
</dbReference>
<evidence type="ECO:0000256" key="5">
    <source>
        <dbReference type="ARBA" id="ARBA00023004"/>
    </source>
</evidence>
<dbReference type="InterPro" id="IPR041719">
    <property type="entry name" value="Ferritin_prok"/>
</dbReference>
<dbReference type="PROSITE" id="PS50905">
    <property type="entry name" value="FERRITIN_LIKE"/>
    <property type="match status" value="1"/>
</dbReference>
<dbReference type="Gene3D" id="1.20.1260.10">
    <property type="match status" value="1"/>
</dbReference>
<dbReference type="GO" id="GO:0005829">
    <property type="term" value="C:cytosol"/>
    <property type="evidence" value="ECO:0007669"/>
    <property type="project" value="TreeGrafter"/>
</dbReference>
<dbReference type="PANTHER" id="PTHR11431">
    <property type="entry name" value="FERRITIN"/>
    <property type="match status" value="1"/>
</dbReference>
<dbReference type="InterPro" id="IPR009040">
    <property type="entry name" value="Ferritin-like_diiron"/>
</dbReference>
<comment type="subcellular location">
    <subcellularLocation>
        <location evidence="8">Cytoplasm</location>
    </subcellularLocation>
</comment>
<evidence type="ECO:0000256" key="8">
    <source>
        <dbReference type="RuleBase" id="RU361145"/>
    </source>
</evidence>
<comment type="similarity">
    <text evidence="1 8">Belongs to the ferritin family. Prokaryotic subfamily.</text>
</comment>
<dbReference type="GO" id="GO:0004322">
    <property type="term" value="F:ferroxidase activity"/>
    <property type="evidence" value="ECO:0007669"/>
    <property type="project" value="TreeGrafter"/>
</dbReference>
<evidence type="ECO:0000259" key="9">
    <source>
        <dbReference type="PROSITE" id="PS50905"/>
    </source>
</evidence>
<feature type="binding site" evidence="7">
    <location>
        <position position="53"/>
    </location>
    <ligand>
        <name>Fe cation</name>
        <dbReference type="ChEBI" id="CHEBI:24875"/>
        <label>1</label>
    </ligand>
</feature>
<gene>
    <name evidence="10" type="ORF">PJIAN_1769</name>
</gene>
<evidence type="ECO:0000256" key="2">
    <source>
        <dbReference type="ARBA" id="ARBA00022434"/>
    </source>
</evidence>
<keyword evidence="5 7" id="KW-0408">Iron</keyword>
<comment type="function">
    <text evidence="6">May alleviate iron toxicity in the presence of oxygen.</text>
</comment>
<dbReference type="AlphaFoldDB" id="A0A161LDR7"/>
<dbReference type="RefSeq" id="WP_068702157.1">
    <property type="nucleotide sequence ID" value="NZ_BDCR01000001.1"/>
</dbReference>
<organism evidence="10 11">
    <name type="scientific">Paludibacter jiangxiensis</name>
    <dbReference type="NCBI Taxonomy" id="681398"/>
    <lineage>
        <taxon>Bacteria</taxon>
        <taxon>Pseudomonadati</taxon>
        <taxon>Bacteroidota</taxon>
        <taxon>Bacteroidia</taxon>
        <taxon>Bacteroidales</taxon>
        <taxon>Paludibacteraceae</taxon>
        <taxon>Paludibacter</taxon>
    </lineage>
</organism>
<evidence type="ECO:0000313" key="11">
    <source>
        <dbReference type="Proteomes" id="UP000076586"/>
    </source>
</evidence>
<dbReference type="EMBL" id="BDCR01000001">
    <property type="protein sequence ID" value="GAT62177.1"/>
    <property type="molecule type" value="Genomic_DNA"/>
</dbReference>
<keyword evidence="8" id="KW-0963">Cytoplasm</keyword>
<dbReference type="GO" id="GO:0008199">
    <property type="term" value="F:ferric iron binding"/>
    <property type="evidence" value="ECO:0007669"/>
    <property type="project" value="InterPro"/>
</dbReference>
<dbReference type="PANTHER" id="PTHR11431:SF127">
    <property type="entry name" value="BACTERIAL NON-HEME FERRITIN"/>
    <property type="match status" value="1"/>
</dbReference>
<dbReference type="GO" id="GO:0006879">
    <property type="term" value="P:intracellular iron ion homeostasis"/>
    <property type="evidence" value="ECO:0007669"/>
    <property type="project" value="UniProtKB-KW"/>
</dbReference>
<dbReference type="FunFam" id="1.20.1260.10:FF:000001">
    <property type="entry name" value="Non-heme ferritin"/>
    <property type="match status" value="1"/>
</dbReference>
<comment type="function">
    <text evidence="8">Iron-storage protein.</text>
</comment>
<feature type="binding site" evidence="7">
    <location>
        <position position="127"/>
    </location>
    <ligand>
        <name>Fe cation</name>
        <dbReference type="ChEBI" id="CHEBI:24875"/>
        <label>1</label>
    </ligand>
</feature>
<dbReference type="EC" id="1.16.3.2" evidence="8"/>
<keyword evidence="3 7" id="KW-0479">Metal-binding</keyword>
<evidence type="ECO:0000256" key="3">
    <source>
        <dbReference type="ARBA" id="ARBA00022723"/>
    </source>
</evidence>
<keyword evidence="4" id="KW-0560">Oxidoreductase</keyword>
<feature type="binding site" evidence="7">
    <location>
        <position position="50"/>
    </location>
    <ligand>
        <name>Fe cation</name>
        <dbReference type="ChEBI" id="CHEBI:24875"/>
        <label>1</label>
    </ligand>
</feature>
<proteinExistence type="inferred from homology"/>
<name>A0A161LDR7_9BACT</name>
<evidence type="ECO:0000256" key="4">
    <source>
        <dbReference type="ARBA" id="ARBA00023002"/>
    </source>
</evidence>